<feature type="transmembrane region" description="Helical" evidence="8">
    <location>
        <begin position="445"/>
        <end position="463"/>
    </location>
</feature>
<keyword evidence="3" id="KW-1003">Cell membrane</keyword>
<feature type="transmembrane region" description="Helical" evidence="8">
    <location>
        <begin position="69"/>
        <end position="93"/>
    </location>
</feature>
<evidence type="ECO:0000256" key="6">
    <source>
        <dbReference type="ARBA" id="ARBA00023136"/>
    </source>
</evidence>
<keyword evidence="4 7" id="KW-0812">Transmembrane</keyword>
<evidence type="ECO:0000256" key="5">
    <source>
        <dbReference type="ARBA" id="ARBA00022989"/>
    </source>
</evidence>
<dbReference type="PANTHER" id="PTHR42703">
    <property type="entry name" value="NADH DEHYDROGENASE"/>
    <property type="match status" value="1"/>
</dbReference>
<organism evidence="10 11">
    <name type="scientific">Methylophaga lonarensis MPL</name>
    <dbReference type="NCBI Taxonomy" id="1286106"/>
    <lineage>
        <taxon>Bacteria</taxon>
        <taxon>Pseudomonadati</taxon>
        <taxon>Pseudomonadota</taxon>
        <taxon>Gammaproteobacteria</taxon>
        <taxon>Thiotrichales</taxon>
        <taxon>Piscirickettsiaceae</taxon>
        <taxon>Methylophaga</taxon>
    </lineage>
</organism>
<evidence type="ECO:0000313" key="11">
    <source>
        <dbReference type="Proteomes" id="UP000012019"/>
    </source>
</evidence>
<dbReference type="GO" id="GO:0008137">
    <property type="term" value="F:NADH dehydrogenase (ubiquinone) activity"/>
    <property type="evidence" value="ECO:0007669"/>
    <property type="project" value="InterPro"/>
</dbReference>
<evidence type="ECO:0000259" key="9">
    <source>
        <dbReference type="Pfam" id="PF00361"/>
    </source>
</evidence>
<keyword evidence="11" id="KW-1185">Reference proteome</keyword>
<comment type="subcellular location">
    <subcellularLocation>
        <location evidence="1">Cell membrane</location>
        <topology evidence="1">Multi-pass membrane protein</topology>
    </subcellularLocation>
    <subcellularLocation>
        <location evidence="7">Membrane</location>
        <topology evidence="7">Multi-pass membrane protein</topology>
    </subcellularLocation>
</comment>
<dbReference type="Proteomes" id="UP000012019">
    <property type="component" value="Unassembled WGS sequence"/>
</dbReference>
<dbReference type="STRING" id="1286106.MPL1_02808"/>
<evidence type="ECO:0000313" key="10">
    <source>
        <dbReference type="EMBL" id="EMR13825.1"/>
    </source>
</evidence>
<dbReference type="GO" id="GO:0005886">
    <property type="term" value="C:plasma membrane"/>
    <property type="evidence" value="ECO:0007669"/>
    <property type="project" value="UniProtKB-SubCell"/>
</dbReference>
<dbReference type="Pfam" id="PF00361">
    <property type="entry name" value="Proton_antipo_M"/>
    <property type="match status" value="1"/>
</dbReference>
<dbReference type="PRINTS" id="PR01437">
    <property type="entry name" value="NUOXDRDTASE4"/>
</dbReference>
<dbReference type="InterPro" id="IPR050586">
    <property type="entry name" value="CPA3_Na-H_Antiporter_D"/>
</dbReference>
<dbReference type="GO" id="GO:0042773">
    <property type="term" value="P:ATP synthesis coupled electron transport"/>
    <property type="evidence" value="ECO:0007669"/>
    <property type="project" value="InterPro"/>
</dbReference>
<dbReference type="PANTHER" id="PTHR42703:SF1">
    <property type="entry name" value="NA(+)_H(+) ANTIPORTER SUBUNIT D1"/>
    <property type="match status" value="1"/>
</dbReference>
<keyword evidence="6 8" id="KW-0472">Membrane</keyword>
<name>M7PIX7_9GAMM</name>
<proteinExistence type="inferred from homology"/>
<keyword evidence="10" id="KW-0456">Lyase</keyword>
<evidence type="ECO:0000256" key="4">
    <source>
        <dbReference type="ARBA" id="ARBA00022692"/>
    </source>
</evidence>
<feature type="transmembrane region" description="Helical" evidence="8">
    <location>
        <begin position="200"/>
        <end position="221"/>
    </location>
</feature>
<feature type="transmembrane region" description="Helical" evidence="8">
    <location>
        <begin position="403"/>
        <end position="425"/>
    </location>
</feature>
<feature type="transmembrane region" description="Helical" evidence="8">
    <location>
        <begin position="265"/>
        <end position="282"/>
    </location>
</feature>
<evidence type="ECO:0000256" key="1">
    <source>
        <dbReference type="ARBA" id="ARBA00004651"/>
    </source>
</evidence>
<dbReference type="InterPro" id="IPR001750">
    <property type="entry name" value="ND/Mrp_TM"/>
</dbReference>
<feature type="transmembrane region" description="Helical" evidence="8">
    <location>
        <begin position="322"/>
        <end position="342"/>
    </location>
</feature>
<dbReference type="eggNOG" id="COG0651">
    <property type="taxonomic scope" value="Bacteria"/>
</dbReference>
<sequence>MNAALVSMVVPFFAAMLVLMWRPRQQSWLVIVASIVSLLAAVMALLSVIDSGPQSLNLGGWESPLAIRFQLMPVNALLIVTTAVIHLIVVCFAASSHHCQPIKQAFWPLALLLHGSLVALWLSMDLFNWYVTLELLGLAAVALVTLAGQKALRAALDYLLLSLFASLTYLLGVVMLYGQYGTLDIALLATLTEADRVTQTALLLISAGLMLKAALWPLHLWLPAAHSSAPTPVSALLSALVVKAPLFILWLLWSRVAPSELAVPMGFWLALLGGGALLIGGWSACRTPHLKTLVAYSTVAQLGYGLLALGLLLHWQLNDLQAALWLFVVAHAMAKTSMFLAAGEIQAATGKKRLNSLRGMTLTMPVALFAFAVAGGSLIGLPPSGGFIAKWLLIQPMLIEPAYWPWALLVIIATLLSAAYVFRVVSQGFRQSSVSATASEHGKSAQWLALLPAILVWLMALFSEPLLQLMDVFSA</sequence>
<feature type="domain" description="NADH:quinone oxidoreductase/Mrp antiporter transmembrane" evidence="9">
    <location>
        <begin position="123"/>
        <end position="415"/>
    </location>
</feature>
<feature type="transmembrane region" description="Helical" evidence="8">
    <location>
        <begin position="105"/>
        <end position="123"/>
    </location>
</feature>
<feature type="transmembrane region" description="Helical" evidence="8">
    <location>
        <begin position="129"/>
        <end position="146"/>
    </location>
</feature>
<evidence type="ECO:0000256" key="8">
    <source>
        <dbReference type="SAM" id="Phobius"/>
    </source>
</evidence>
<keyword evidence="5 8" id="KW-1133">Transmembrane helix</keyword>
<evidence type="ECO:0000256" key="7">
    <source>
        <dbReference type="RuleBase" id="RU000320"/>
    </source>
</evidence>
<comment type="similarity">
    <text evidence="2">Belongs to the CPA3 antiporters (TC 2.A.63) subunit D family.</text>
</comment>
<dbReference type="GO" id="GO:0016829">
    <property type="term" value="F:lyase activity"/>
    <property type="evidence" value="ECO:0007669"/>
    <property type="project" value="UniProtKB-KW"/>
</dbReference>
<feature type="transmembrane region" description="Helical" evidence="8">
    <location>
        <begin position="6"/>
        <end position="21"/>
    </location>
</feature>
<accession>M7PIX7</accession>
<feature type="transmembrane region" description="Helical" evidence="8">
    <location>
        <begin position="233"/>
        <end position="253"/>
    </location>
</feature>
<evidence type="ECO:0000256" key="3">
    <source>
        <dbReference type="ARBA" id="ARBA00022475"/>
    </source>
</evidence>
<reference evidence="10 11" key="1">
    <citation type="journal article" date="2013" name="Genome Announc.">
        <title>Draft Genome Sequence of Methylophaga lonarensis MPLT, a Haloalkaliphilic (Non-Methane-Utilizing) Methylotroph.</title>
        <authorList>
            <person name="Shetty S.A."/>
            <person name="Marathe N.P."/>
            <person name="Munot H."/>
            <person name="Antony C.P."/>
            <person name="Dhotre D.P."/>
            <person name="Murrell J.C."/>
            <person name="Shouche Y.S."/>
        </authorList>
    </citation>
    <scope>NUCLEOTIDE SEQUENCE [LARGE SCALE GENOMIC DNA]</scope>
    <source>
        <strain evidence="10 11">MPL</strain>
    </source>
</reference>
<feature type="transmembrane region" description="Helical" evidence="8">
    <location>
        <begin position="158"/>
        <end position="180"/>
    </location>
</feature>
<dbReference type="OrthoDB" id="9768329at2"/>
<protein>
    <submittedName>
        <fullName evidence="10">Hydrogenase-4 component B / Formate hydrogenlyase subunit 3</fullName>
    </submittedName>
</protein>
<dbReference type="RefSeq" id="WP_009725600.1">
    <property type="nucleotide sequence ID" value="NZ_APHR01000013.1"/>
</dbReference>
<feature type="transmembrane region" description="Helical" evidence="8">
    <location>
        <begin position="362"/>
        <end position="383"/>
    </location>
</feature>
<gene>
    <name evidence="10" type="ORF">MPL1_02808</name>
</gene>
<dbReference type="InterPro" id="IPR003918">
    <property type="entry name" value="NADH_UbQ_OxRdtase"/>
</dbReference>
<feature type="transmembrane region" description="Helical" evidence="8">
    <location>
        <begin position="28"/>
        <end position="49"/>
    </location>
</feature>
<dbReference type="EMBL" id="APHR01000013">
    <property type="protein sequence ID" value="EMR13825.1"/>
    <property type="molecule type" value="Genomic_DNA"/>
</dbReference>
<evidence type="ECO:0000256" key="2">
    <source>
        <dbReference type="ARBA" id="ARBA00005346"/>
    </source>
</evidence>
<feature type="transmembrane region" description="Helical" evidence="8">
    <location>
        <begin position="294"/>
        <end position="316"/>
    </location>
</feature>
<comment type="caution">
    <text evidence="10">The sequence shown here is derived from an EMBL/GenBank/DDBJ whole genome shotgun (WGS) entry which is preliminary data.</text>
</comment>
<dbReference type="PATRIC" id="fig|1286106.3.peg.558"/>
<dbReference type="AlphaFoldDB" id="M7PIX7"/>